<protein>
    <submittedName>
        <fullName evidence="2">Uncharacterized protein</fullName>
    </submittedName>
</protein>
<dbReference type="InterPro" id="IPR038690">
    <property type="entry name" value="NusG_2_sf"/>
</dbReference>
<keyword evidence="1" id="KW-0812">Transmembrane</keyword>
<evidence type="ECO:0000313" key="2">
    <source>
        <dbReference type="EMBL" id="SHJ21556.1"/>
    </source>
</evidence>
<sequence length="118" mass="12772">MKKHDVILIVVILVIAGGWFGYMQMSGNGDAGTVVVTVDGEVYGEYDLTKDQTVSIHDTNVLTIKDKTADMTEADCPDKLCVHQKAISRDGESIICLPNKVVVSVVSGQAREYDAVVK</sequence>
<accession>A0A1M6HH51</accession>
<gene>
    <name evidence="2" type="ORF">SAMN02745243_00020</name>
</gene>
<dbReference type="Gene3D" id="2.60.320.10">
    <property type="entry name" value="N-utilization substance G protein NusG, insert domain"/>
    <property type="match status" value="1"/>
</dbReference>
<dbReference type="Proteomes" id="UP000184301">
    <property type="component" value="Unassembled WGS sequence"/>
</dbReference>
<organism evidence="2 3">
    <name type="scientific">Hespellia stercorisuis DSM 15480</name>
    <dbReference type="NCBI Taxonomy" id="1121950"/>
    <lineage>
        <taxon>Bacteria</taxon>
        <taxon>Bacillati</taxon>
        <taxon>Bacillota</taxon>
        <taxon>Clostridia</taxon>
        <taxon>Lachnospirales</taxon>
        <taxon>Lachnospiraceae</taxon>
        <taxon>Hespellia</taxon>
    </lineage>
</organism>
<dbReference type="RefSeq" id="WP_073103482.1">
    <property type="nucleotide sequence ID" value="NZ_FQZY01000005.1"/>
</dbReference>
<dbReference type="EMBL" id="FQZY01000005">
    <property type="protein sequence ID" value="SHJ21556.1"/>
    <property type="molecule type" value="Genomic_DNA"/>
</dbReference>
<dbReference type="OrthoDB" id="47603at2"/>
<dbReference type="CDD" id="cd09911">
    <property type="entry name" value="Lin0431_like"/>
    <property type="match status" value="1"/>
</dbReference>
<dbReference type="Pfam" id="PF07009">
    <property type="entry name" value="NusG_II"/>
    <property type="match status" value="1"/>
</dbReference>
<dbReference type="AlphaFoldDB" id="A0A1M6HH51"/>
<reference evidence="2 3" key="1">
    <citation type="submission" date="2016-11" db="EMBL/GenBank/DDBJ databases">
        <authorList>
            <person name="Jaros S."/>
            <person name="Januszkiewicz K."/>
            <person name="Wedrychowicz H."/>
        </authorList>
    </citation>
    <scope>NUCLEOTIDE SEQUENCE [LARGE SCALE GENOMIC DNA]</scope>
    <source>
        <strain evidence="2 3">DSM 15480</strain>
    </source>
</reference>
<feature type="transmembrane region" description="Helical" evidence="1">
    <location>
        <begin position="6"/>
        <end position="22"/>
    </location>
</feature>
<name>A0A1M6HH51_9FIRM</name>
<keyword evidence="1" id="KW-0472">Membrane</keyword>
<keyword evidence="1" id="KW-1133">Transmembrane helix</keyword>
<dbReference type="STRING" id="1121950.SAMN02745243_00020"/>
<evidence type="ECO:0000313" key="3">
    <source>
        <dbReference type="Proteomes" id="UP000184301"/>
    </source>
</evidence>
<proteinExistence type="predicted"/>
<evidence type="ECO:0000256" key="1">
    <source>
        <dbReference type="SAM" id="Phobius"/>
    </source>
</evidence>
<keyword evidence="3" id="KW-1185">Reference proteome</keyword>